<accession>C5LUY8</accession>
<dbReference type="OMA" id="VPQTAMY"/>
<gene>
    <name evidence="3" type="ORF">Pmar_PMAR025878</name>
</gene>
<dbReference type="EMBL" id="GG685688">
    <property type="protein sequence ID" value="EEQ99488.1"/>
    <property type="molecule type" value="Genomic_DNA"/>
</dbReference>
<evidence type="ECO:0000313" key="3">
    <source>
        <dbReference type="EMBL" id="EEQ99488.1"/>
    </source>
</evidence>
<feature type="region of interest" description="Disordered" evidence="1">
    <location>
        <begin position="344"/>
        <end position="364"/>
    </location>
</feature>
<organism evidence="4">
    <name type="scientific">Perkinsus marinus (strain ATCC 50983 / TXsc)</name>
    <dbReference type="NCBI Taxonomy" id="423536"/>
    <lineage>
        <taxon>Eukaryota</taxon>
        <taxon>Sar</taxon>
        <taxon>Alveolata</taxon>
        <taxon>Perkinsozoa</taxon>
        <taxon>Perkinsea</taxon>
        <taxon>Perkinsida</taxon>
        <taxon>Perkinsidae</taxon>
        <taxon>Perkinsus</taxon>
    </lineage>
</organism>
<protein>
    <recommendedName>
        <fullName evidence="2">BTB domain-containing protein</fullName>
    </recommendedName>
</protein>
<dbReference type="PANTHER" id="PTHR24413">
    <property type="entry name" value="SPECKLE-TYPE POZ PROTEIN"/>
    <property type="match status" value="1"/>
</dbReference>
<dbReference type="Proteomes" id="UP000007800">
    <property type="component" value="Unassembled WGS sequence"/>
</dbReference>
<dbReference type="InterPro" id="IPR011333">
    <property type="entry name" value="SKP1/BTB/POZ_sf"/>
</dbReference>
<dbReference type="SUPFAM" id="SSF54695">
    <property type="entry name" value="POZ domain"/>
    <property type="match status" value="1"/>
</dbReference>
<feature type="domain" description="BTB" evidence="2">
    <location>
        <begin position="174"/>
        <end position="245"/>
    </location>
</feature>
<dbReference type="GeneID" id="9050896"/>
<dbReference type="InParanoid" id="C5LUY8"/>
<evidence type="ECO:0000256" key="1">
    <source>
        <dbReference type="SAM" id="MobiDB-lite"/>
    </source>
</evidence>
<sequence>MACMELYDLFREAARYELDRLASLCHRQIRIKLSSESVLLILRDCYDSMPCSASVRSLIETCKYFFLNNYAECAALESCETLDPRLLCELMRCMTVTSQGPSLGTATTGARLNSPSRGFSTASMDGIRVAPSPGGDGSAAFAYQRRCPLSPIVVEASTMQYDMQKLLHGDDNDGDFDVVVQGEEFRCHRFVLAARCQYFAMLMQSGMTESQENRLVLPDEATSMTATGFNTFLEYVYTGTTNMVPQTAMYLVDASDFYQLSNSRLRYFCEIALRQSFNERDVLDVFEASAALNVGPVRRMALDFIAEHFTAVGRQEKLASLDKSLLVEILRYLADHHTINNAGMSGRRTPVASQDVEPVMQSLG</sequence>
<dbReference type="OrthoDB" id="449126at2759"/>
<proteinExistence type="predicted"/>
<name>C5LUY8_PERM5</name>
<reference evidence="3 4" key="1">
    <citation type="submission" date="2008-07" db="EMBL/GenBank/DDBJ databases">
        <authorList>
            <person name="El-Sayed N."/>
            <person name="Caler E."/>
            <person name="Inman J."/>
            <person name="Amedeo P."/>
            <person name="Hass B."/>
            <person name="Wortman J."/>
        </authorList>
    </citation>
    <scope>NUCLEOTIDE SEQUENCE [LARGE SCALE GENOMIC DNA]</scope>
    <source>
        <strain evidence="4">ATCC 50983 / TXsc</strain>
    </source>
</reference>
<evidence type="ECO:0000259" key="2">
    <source>
        <dbReference type="PROSITE" id="PS50097"/>
    </source>
</evidence>
<dbReference type="SMART" id="SM00225">
    <property type="entry name" value="BTB"/>
    <property type="match status" value="1"/>
</dbReference>
<dbReference type="RefSeq" id="XP_002766771.1">
    <property type="nucleotide sequence ID" value="XM_002766725.1"/>
</dbReference>
<dbReference type="PROSITE" id="PS50097">
    <property type="entry name" value="BTB"/>
    <property type="match status" value="1"/>
</dbReference>
<keyword evidence="4" id="KW-1185">Reference proteome</keyword>
<dbReference type="AlphaFoldDB" id="C5LUY8"/>
<dbReference type="CDD" id="cd18186">
    <property type="entry name" value="BTB_POZ_ZBTB_KLHL-like"/>
    <property type="match status" value="1"/>
</dbReference>
<evidence type="ECO:0000313" key="4">
    <source>
        <dbReference type="Proteomes" id="UP000007800"/>
    </source>
</evidence>
<dbReference type="Gene3D" id="3.30.710.10">
    <property type="entry name" value="Potassium Channel Kv1.1, Chain A"/>
    <property type="match status" value="1"/>
</dbReference>
<dbReference type="Pfam" id="PF00651">
    <property type="entry name" value="BTB"/>
    <property type="match status" value="1"/>
</dbReference>
<dbReference type="InterPro" id="IPR000210">
    <property type="entry name" value="BTB/POZ_dom"/>
</dbReference>